<dbReference type="Gene3D" id="3.30.70.270">
    <property type="match status" value="1"/>
</dbReference>
<comment type="cofactor">
    <cofactor evidence="1">
        <name>Mg(2+)</name>
        <dbReference type="ChEBI" id="CHEBI:18420"/>
    </cofactor>
</comment>
<accession>R1IRC3</accession>
<evidence type="ECO:0000313" key="7">
    <source>
        <dbReference type="EMBL" id="EOD80017.1"/>
    </source>
</evidence>
<dbReference type="EC" id="2.7.7.65" evidence="2"/>
<dbReference type="InterPro" id="IPR000160">
    <property type="entry name" value="GGDEF_dom"/>
</dbReference>
<dbReference type="CDD" id="cd00130">
    <property type="entry name" value="PAS"/>
    <property type="match status" value="1"/>
</dbReference>
<feature type="domain" description="GGDEF" evidence="6">
    <location>
        <begin position="368"/>
        <end position="500"/>
    </location>
</feature>
<evidence type="ECO:0000259" key="5">
    <source>
        <dbReference type="PROSITE" id="PS50112"/>
    </source>
</evidence>
<dbReference type="eggNOG" id="COG3706">
    <property type="taxonomic scope" value="Bacteria"/>
</dbReference>
<name>R1IRC3_9GAMM</name>
<dbReference type="InterPro" id="IPR035965">
    <property type="entry name" value="PAS-like_dom_sf"/>
</dbReference>
<dbReference type="Pfam" id="PF13426">
    <property type="entry name" value="PAS_9"/>
    <property type="match status" value="1"/>
</dbReference>
<dbReference type="Proteomes" id="UP000011223">
    <property type="component" value="Unassembled WGS sequence"/>
</dbReference>
<dbReference type="SMART" id="SM00267">
    <property type="entry name" value="GGDEF"/>
    <property type="match status" value="1"/>
</dbReference>
<dbReference type="Gene3D" id="3.30.450.20">
    <property type="entry name" value="PAS domain"/>
    <property type="match status" value="1"/>
</dbReference>
<feature type="domain" description="PAS" evidence="5">
    <location>
        <begin position="212"/>
        <end position="282"/>
    </location>
</feature>
<evidence type="ECO:0000256" key="4">
    <source>
        <dbReference type="SAM" id="Phobius"/>
    </source>
</evidence>
<comment type="catalytic activity">
    <reaction evidence="3">
        <text>2 GTP = 3',3'-c-di-GMP + 2 diphosphate</text>
        <dbReference type="Rhea" id="RHEA:24898"/>
        <dbReference type="ChEBI" id="CHEBI:33019"/>
        <dbReference type="ChEBI" id="CHEBI:37565"/>
        <dbReference type="ChEBI" id="CHEBI:58805"/>
        <dbReference type="EC" id="2.7.7.65"/>
    </reaction>
</comment>
<dbReference type="InterPro" id="IPR000014">
    <property type="entry name" value="PAS"/>
</dbReference>
<dbReference type="EMBL" id="ANFM02000016">
    <property type="protein sequence ID" value="EOD80017.1"/>
    <property type="molecule type" value="Genomic_DNA"/>
</dbReference>
<dbReference type="SMART" id="SM00091">
    <property type="entry name" value="PAS"/>
    <property type="match status" value="1"/>
</dbReference>
<keyword evidence="4" id="KW-0812">Transmembrane</keyword>
<dbReference type="NCBIfam" id="TIGR00254">
    <property type="entry name" value="GGDEF"/>
    <property type="match status" value="1"/>
</dbReference>
<feature type="transmembrane region" description="Helical" evidence="4">
    <location>
        <begin position="181"/>
        <end position="205"/>
    </location>
</feature>
<dbReference type="InterPro" id="IPR050469">
    <property type="entry name" value="Diguanylate_Cyclase"/>
</dbReference>
<evidence type="ECO:0000259" key="6">
    <source>
        <dbReference type="PROSITE" id="PS50887"/>
    </source>
</evidence>
<evidence type="ECO:0000256" key="2">
    <source>
        <dbReference type="ARBA" id="ARBA00012528"/>
    </source>
</evidence>
<dbReference type="PANTHER" id="PTHR45138:SF9">
    <property type="entry name" value="DIGUANYLATE CYCLASE DGCM-RELATED"/>
    <property type="match status" value="1"/>
</dbReference>
<dbReference type="SUPFAM" id="SSF55073">
    <property type="entry name" value="Nucleotide cyclase"/>
    <property type="match status" value="1"/>
</dbReference>
<gene>
    <name evidence="7" type="ORF">D515_01152</name>
</gene>
<dbReference type="Pfam" id="PF00990">
    <property type="entry name" value="GGDEF"/>
    <property type="match status" value="1"/>
</dbReference>
<reference evidence="7 8" key="1">
    <citation type="journal article" date="2014" name="PLoS ONE">
        <title>Grimontia indica AK16(T), sp. nov., Isolated from a Seawater Sample Reports the Presence of Pathogenic Genes Similar to Vibrio Genus.</title>
        <authorList>
            <person name="Singh A."/>
            <person name="Vaidya B."/>
            <person name="Khatri I."/>
            <person name="Srinivas T.N."/>
            <person name="Subramanian S."/>
            <person name="Korpole S."/>
            <person name="Pinnaka A.K."/>
        </authorList>
    </citation>
    <scope>NUCLEOTIDE SEQUENCE [LARGE SCALE GENOMIC DNA]</scope>
    <source>
        <strain evidence="7 8">AK16</strain>
    </source>
</reference>
<keyword evidence="4" id="KW-1133">Transmembrane helix</keyword>
<sequence>MTFRKLNILLSALTLSVCAILVFHNVRQAEYLNEMNESWNKASVQNIQIALDLAELERAFGYVGFIHHFKNYVIRREDVYYRDATESYWETTDALKRVMSSELPEYDQQDLLIVQATLNEYFRNLNDLYLHHAHLPAEEADRLVRVDDSQARAALVRLRADLIPSPLEQYNETLASNQTNAFWTLVSSTYPLFIILAFAFTISFVSRKVLMRAKEIDTIFNASPDAFIYSDIDGKILRANVMASKVFGYSESELKEMKIEDLVDPTVKDRHVKLRERFIANKGSRVMGGNNAEIKGQTKSGRLVPLNVAISSFVFGPHKGVIAIARDMTALKQMELDSSHDALTTVYNRRYIEAKLDEEVKRAKRYGRGLSVLLVDLDNFKRLNDTEGHRAGDRGLVVAAEHLRQQLRKHDFVGRWGGDEFLVVCPEISQGDATEIADRIRRRFEEIHFPWGCDVTMSIGISTLQTNSANVTTQNLFDEADKALYSAKERGRNRVEHFADLMRPKRIK</sequence>
<dbReference type="InterPro" id="IPR043128">
    <property type="entry name" value="Rev_trsase/Diguanyl_cyclase"/>
</dbReference>
<comment type="caution">
    <text evidence="7">The sequence shown here is derived from an EMBL/GenBank/DDBJ whole genome shotgun (WGS) entry which is preliminary data.</text>
</comment>
<organism evidence="7 8">
    <name type="scientific">Grimontia indica</name>
    <dbReference type="NCBI Taxonomy" id="1056512"/>
    <lineage>
        <taxon>Bacteria</taxon>
        <taxon>Pseudomonadati</taxon>
        <taxon>Pseudomonadota</taxon>
        <taxon>Gammaproteobacteria</taxon>
        <taxon>Vibrionales</taxon>
        <taxon>Vibrionaceae</taxon>
        <taxon>Grimontia</taxon>
    </lineage>
</organism>
<dbReference type="GO" id="GO:0052621">
    <property type="term" value="F:diguanylate cyclase activity"/>
    <property type="evidence" value="ECO:0007669"/>
    <property type="project" value="UniProtKB-EC"/>
</dbReference>
<keyword evidence="4" id="KW-0472">Membrane</keyword>
<dbReference type="InterPro" id="IPR029787">
    <property type="entry name" value="Nucleotide_cyclase"/>
</dbReference>
<dbReference type="SUPFAM" id="SSF55785">
    <property type="entry name" value="PYP-like sensor domain (PAS domain)"/>
    <property type="match status" value="1"/>
</dbReference>
<dbReference type="PANTHER" id="PTHR45138">
    <property type="entry name" value="REGULATORY COMPONENTS OF SENSORY TRANSDUCTION SYSTEM"/>
    <property type="match status" value="1"/>
</dbReference>
<dbReference type="CDD" id="cd01949">
    <property type="entry name" value="GGDEF"/>
    <property type="match status" value="1"/>
</dbReference>
<evidence type="ECO:0000256" key="3">
    <source>
        <dbReference type="ARBA" id="ARBA00034247"/>
    </source>
</evidence>
<dbReference type="FunFam" id="3.30.70.270:FF:000001">
    <property type="entry name" value="Diguanylate cyclase domain protein"/>
    <property type="match status" value="1"/>
</dbReference>
<protein>
    <recommendedName>
        <fullName evidence="2">diguanylate cyclase</fullName>
        <ecNumber evidence="2">2.7.7.65</ecNumber>
    </recommendedName>
</protein>
<proteinExistence type="predicted"/>
<dbReference type="GO" id="GO:1902201">
    <property type="term" value="P:negative regulation of bacterial-type flagellum-dependent cell motility"/>
    <property type="evidence" value="ECO:0007669"/>
    <property type="project" value="TreeGrafter"/>
</dbReference>
<evidence type="ECO:0000313" key="8">
    <source>
        <dbReference type="Proteomes" id="UP000011223"/>
    </source>
</evidence>
<dbReference type="GO" id="GO:0043709">
    <property type="term" value="P:cell adhesion involved in single-species biofilm formation"/>
    <property type="evidence" value="ECO:0007669"/>
    <property type="project" value="TreeGrafter"/>
</dbReference>
<dbReference type="PROSITE" id="PS50887">
    <property type="entry name" value="GGDEF"/>
    <property type="match status" value="1"/>
</dbReference>
<dbReference type="NCBIfam" id="TIGR00229">
    <property type="entry name" value="sensory_box"/>
    <property type="match status" value="1"/>
</dbReference>
<dbReference type="GO" id="GO:0005886">
    <property type="term" value="C:plasma membrane"/>
    <property type="evidence" value="ECO:0007669"/>
    <property type="project" value="TreeGrafter"/>
</dbReference>
<dbReference type="AlphaFoldDB" id="R1IRC3"/>
<dbReference type="PROSITE" id="PS50112">
    <property type="entry name" value="PAS"/>
    <property type="match status" value="1"/>
</dbReference>
<keyword evidence="8" id="KW-1185">Reference proteome</keyword>
<evidence type="ECO:0000256" key="1">
    <source>
        <dbReference type="ARBA" id="ARBA00001946"/>
    </source>
</evidence>
<dbReference type="RefSeq" id="WP_002538385.1">
    <property type="nucleotide sequence ID" value="NZ_ANFM02000016.1"/>
</dbReference>